<dbReference type="PROSITE" id="PS51725">
    <property type="entry name" value="ABM"/>
    <property type="match status" value="1"/>
</dbReference>
<dbReference type="Pfam" id="PF03992">
    <property type="entry name" value="ABM"/>
    <property type="match status" value="1"/>
</dbReference>
<feature type="domain" description="ABM" evidence="1">
    <location>
        <begin position="9"/>
        <end position="95"/>
    </location>
</feature>
<organism evidence="2 3">
    <name type="scientific">Actinacidiphila oryziradicis</name>
    <dbReference type="NCBI Taxonomy" id="2571141"/>
    <lineage>
        <taxon>Bacteria</taxon>
        <taxon>Bacillati</taxon>
        <taxon>Actinomycetota</taxon>
        <taxon>Actinomycetes</taxon>
        <taxon>Kitasatosporales</taxon>
        <taxon>Streptomycetaceae</taxon>
        <taxon>Actinacidiphila</taxon>
    </lineage>
</organism>
<evidence type="ECO:0000313" key="2">
    <source>
        <dbReference type="EMBL" id="TKA08311.1"/>
    </source>
</evidence>
<comment type="caution">
    <text evidence="2">The sequence shown here is derived from an EMBL/GenBank/DDBJ whole genome shotgun (WGS) entry which is preliminary data.</text>
</comment>
<evidence type="ECO:0000313" key="3">
    <source>
        <dbReference type="Proteomes" id="UP000305778"/>
    </source>
</evidence>
<dbReference type="Gene3D" id="3.30.70.100">
    <property type="match status" value="1"/>
</dbReference>
<dbReference type="GO" id="GO:0004497">
    <property type="term" value="F:monooxygenase activity"/>
    <property type="evidence" value="ECO:0007669"/>
    <property type="project" value="UniProtKB-KW"/>
</dbReference>
<proteinExistence type="predicted"/>
<reference evidence="2 3" key="1">
    <citation type="submission" date="2019-04" db="EMBL/GenBank/DDBJ databases">
        <title>Streptomyces oryziradicis sp. nov., a novel actinomycete isolated from rhizosphere soil of rice (Oryza sativa L.).</title>
        <authorList>
            <person name="Li C."/>
        </authorList>
    </citation>
    <scope>NUCLEOTIDE SEQUENCE [LARGE SCALE GENOMIC DNA]</scope>
    <source>
        <strain evidence="2 3">NEAU-C40</strain>
    </source>
</reference>
<dbReference type="SUPFAM" id="SSF54909">
    <property type="entry name" value="Dimeric alpha+beta barrel"/>
    <property type="match status" value="1"/>
</dbReference>
<dbReference type="PANTHER" id="PTHR33336:SF15">
    <property type="entry name" value="ABM DOMAIN-CONTAINING PROTEIN"/>
    <property type="match status" value="1"/>
</dbReference>
<dbReference type="RefSeq" id="WP_136726900.1">
    <property type="nucleotide sequence ID" value="NZ_SUMC01000032.1"/>
</dbReference>
<sequence>MSGTDDKAVVVVATITPAEGREADVEKALREAIPAVHDEPGCLIYALHRARSGAFVMVEKWASAQALKTHSAAAALTALAAKLDGALAVPTDVRLLEPLPEGNADRGTV</sequence>
<dbReference type="EMBL" id="SUMC01000032">
    <property type="protein sequence ID" value="TKA08311.1"/>
    <property type="molecule type" value="Genomic_DNA"/>
</dbReference>
<accession>A0A4U0SJR6</accession>
<keyword evidence="2" id="KW-0503">Monooxygenase</keyword>
<evidence type="ECO:0000259" key="1">
    <source>
        <dbReference type="PROSITE" id="PS51725"/>
    </source>
</evidence>
<dbReference type="InterPro" id="IPR050744">
    <property type="entry name" value="AI-2_Isomerase_LsrG"/>
</dbReference>
<keyword evidence="3" id="KW-1185">Reference proteome</keyword>
<gene>
    <name evidence="2" type="ORF">FCI23_29025</name>
</gene>
<name>A0A4U0SJR6_9ACTN</name>
<protein>
    <submittedName>
        <fullName evidence="2">Antibiotic biosynthesis monooxygenase</fullName>
    </submittedName>
</protein>
<dbReference type="InterPro" id="IPR007138">
    <property type="entry name" value="ABM_dom"/>
</dbReference>
<keyword evidence="2" id="KW-0560">Oxidoreductase</keyword>
<dbReference type="InterPro" id="IPR011008">
    <property type="entry name" value="Dimeric_a/b-barrel"/>
</dbReference>
<dbReference type="OrthoDB" id="5244470at2"/>
<dbReference type="AlphaFoldDB" id="A0A4U0SJR6"/>
<dbReference type="PANTHER" id="PTHR33336">
    <property type="entry name" value="QUINOL MONOOXYGENASE YGIN-RELATED"/>
    <property type="match status" value="1"/>
</dbReference>
<dbReference type="Proteomes" id="UP000305778">
    <property type="component" value="Unassembled WGS sequence"/>
</dbReference>